<evidence type="ECO:0000313" key="1">
    <source>
        <dbReference type="EMBL" id="OEH93054.1"/>
    </source>
</evidence>
<dbReference type="InterPro" id="IPR058705">
    <property type="entry name" value="A_ENA"/>
</dbReference>
<dbReference type="AlphaFoldDB" id="A0A1E5LG54"/>
<protein>
    <submittedName>
        <fullName evidence="1">Uncharacterized protein</fullName>
    </submittedName>
</protein>
<gene>
    <name evidence="1" type="ORF">BFG57_13955</name>
</gene>
<reference evidence="1 2" key="1">
    <citation type="submission" date="2016-08" db="EMBL/GenBank/DDBJ databases">
        <title>Genome of Bacillus solimangrovi GH2-4.</title>
        <authorList>
            <person name="Lim S."/>
            <person name="Kim B.-C."/>
        </authorList>
    </citation>
    <scope>NUCLEOTIDE SEQUENCE [LARGE SCALE GENOMIC DNA]</scope>
    <source>
        <strain evidence="1 2">GH2-4</strain>
    </source>
</reference>
<dbReference type="Proteomes" id="UP000095209">
    <property type="component" value="Unassembled WGS sequence"/>
</dbReference>
<proteinExistence type="predicted"/>
<name>A0A1E5LG54_9BACI</name>
<dbReference type="OrthoDB" id="2082444at2"/>
<sequence>MSLPNFPNPFNGLPEFDKEDVLLFLLASVGQEELALAHIMNAEGEKIQAAVKEFEDKCISLDELLDTNDNVNDLLKTVIKKEMLLQFKIENVIKLFEMKDKH</sequence>
<dbReference type="STRING" id="1305675.BFG57_13955"/>
<accession>A0A1E5LG54</accession>
<dbReference type="RefSeq" id="WP_069716955.1">
    <property type="nucleotide sequence ID" value="NZ_MJEH01000018.1"/>
</dbReference>
<dbReference type="Pfam" id="PF26595">
    <property type="entry name" value="A_ENA"/>
    <property type="match status" value="1"/>
</dbReference>
<evidence type="ECO:0000313" key="2">
    <source>
        <dbReference type="Proteomes" id="UP000095209"/>
    </source>
</evidence>
<keyword evidence="2" id="KW-1185">Reference proteome</keyword>
<organism evidence="1 2">
    <name type="scientific">Bacillus solimangrovi</name>
    <dbReference type="NCBI Taxonomy" id="1305675"/>
    <lineage>
        <taxon>Bacteria</taxon>
        <taxon>Bacillati</taxon>
        <taxon>Bacillota</taxon>
        <taxon>Bacilli</taxon>
        <taxon>Bacillales</taxon>
        <taxon>Bacillaceae</taxon>
        <taxon>Bacillus</taxon>
    </lineage>
</organism>
<comment type="caution">
    <text evidence="1">The sequence shown here is derived from an EMBL/GenBank/DDBJ whole genome shotgun (WGS) entry which is preliminary data.</text>
</comment>
<dbReference type="EMBL" id="MJEH01000018">
    <property type="protein sequence ID" value="OEH93054.1"/>
    <property type="molecule type" value="Genomic_DNA"/>
</dbReference>